<feature type="compositionally biased region" description="Basic residues" evidence="1">
    <location>
        <begin position="24"/>
        <end position="40"/>
    </location>
</feature>
<dbReference type="Pfam" id="PF12224">
    <property type="entry name" value="Amidoligase_2"/>
    <property type="match status" value="1"/>
</dbReference>
<dbReference type="Proteomes" id="UP001197093">
    <property type="component" value="Unassembled WGS sequence"/>
</dbReference>
<dbReference type="InterPro" id="IPR022025">
    <property type="entry name" value="Amidoligase_2"/>
</dbReference>
<dbReference type="EMBL" id="JAHCVI010000001">
    <property type="protein sequence ID" value="KAG7292815.1"/>
    <property type="molecule type" value="Genomic_DNA"/>
</dbReference>
<comment type="caution">
    <text evidence="2">The sequence shown here is derived from an EMBL/GenBank/DDBJ whole genome shotgun (WGS) entry which is preliminary data.</text>
</comment>
<feature type="region of interest" description="Disordered" evidence="1">
    <location>
        <begin position="1"/>
        <end position="41"/>
    </location>
</feature>
<sequence>MPHYTYAVPEPAHHRTRLNEPQAHHHPAGVNAHHHRRKERQRVEAPDFRFCVELGLVIRSRKRNHKTVAGLEDEISSQLTRAGIANHVPSGPTSPVSSREWSVASELCIPSRPRDHHFGMKLVSPFFRFSKRAEAWQSDLRAVFRTLNSHFELTTTHQCFTHIHITPETGFWQLDQAKGLAKSALYFERCLDALVPPYRRKSVWAKSNRNNRYFAGMSMAECFGQVDAQTTFAGLGMRMNLCSALSPTGAALGAKPGNDFVHDAYRWSFVGLTEGGGYGTVEFRQPPGSTSAAEVSAWVMLVGCLARLSCGAGGGLKPDHKPQLKSLGEWLVYEAEWCSIPHKTLLKDLLRQAVPVTPAPGTMAGMDADAITIDEDQRLRWKANDRKVALEKYRRLLKHVRAL</sequence>
<evidence type="ECO:0008006" key="4">
    <source>
        <dbReference type="Google" id="ProtNLM"/>
    </source>
</evidence>
<dbReference type="PANTHER" id="PTHR36847:SF1">
    <property type="entry name" value="AMIDOLIGASE ENZYME"/>
    <property type="match status" value="1"/>
</dbReference>
<reference evidence="2" key="1">
    <citation type="submission" date="2023-02" db="EMBL/GenBank/DDBJ databases">
        <authorList>
            <person name="Palmer J.M."/>
        </authorList>
    </citation>
    <scope>NUCLEOTIDE SEQUENCE</scope>
    <source>
        <strain evidence="2">FW57</strain>
    </source>
</reference>
<accession>A0AAD4I416</accession>
<evidence type="ECO:0000313" key="2">
    <source>
        <dbReference type="EMBL" id="KAG7292815.1"/>
    </source>
</evidence>
<protein>
    <recommendedName>
        <fullName evidence="4">Amidoligase enzyme</fullName>
    </recommendedName>
</protein>
<gene>
    <name evidence="2" type="ORF">NEMBOFW57_002859</name>
</gene>
<organism evidence="2 3">
    <name type="scientific">Staphylotrichum longicolle</name>
    <dbReference type="NCBI Taxonomy" id="669026"/>
    <lineage>
        <taxon>Eukaryota</taxon>
        <taxon>Fungi</taxon>
        <taxon>Dikarya</taxon>
        <taxon>Ascomycota</taxon>
        <taxon>Pezizomycotina</taxon>
        <taxon>Sordariomycetes</taxon>
        <taxon>Sordariomycetidae</taxon>
        <taxon>Sordariales</taxon>
        <taxon>Chaetomiaceae</taxon>
        <taxon>Staphylotrichum</taxon>
    </lineage>
</organism>
<proteinExistence type="predicted"/>
<keyword evidence="3" id="KW-1185">Reference proteome</keyword>
<evidence type="ECO:0000313" key="3">
    <source>
        <dbReference type="Proteomes" id="UP001197093"/>
    </source>
</evidence>
<name>A0AAD4I416_9PEZI</name>
<dbReference type="PANTHER" id="PTHR36847">
    <property type="entry name" value="AMIDOLIGASE ENZYME"/>
    <property type="match status" value="1"/>
</dbReference>
<dbReference type="AlphaFoldDB" id="A0AAD4I416"/>
<evidence type="ECO:0000256" key="1">
    <source>
        <dbReference type="SAM" id="MobiDB-lite"/>
    </source>
</evidence>